<dbReference type="CDD" id="cd09276">
    <property type="entry name" value="Rnase_HI_RT_non_LTR"/>
    <property type="match status" value="1"/>
</dbReference>
<comment type="cofactor">
    <cofactor evidence="1">
        <name>a divalent metal cation</name>
        <dbReference type="ChEBI" id="CHEBI:60240"/>
    </cofactor>
</comment>
<dbReference type="OrthoDB" id="2668416at2759"/>
<dbReference type="Gene3D" id="3.30.420.10">
    <property type="entry name" value="Ribonuclease H-like superfamily/Ribonuclease H"/>
    <property type="match status" value="1"/>
</dbReference>
<reference evidence="9" key="1">
    <citation type="submission" date="2022-03" db="EMBL/GenBank/DDBJ databases">
        <authorList>
            <person name="Sayadi A."/>
        </authorList>
    </citation>
    <scope>NUCLEOTIDE SEQUENCE</scope>
</reference>
<dbReference type="PANTHER" id="PTHR22930:SF269">
    <property type="entry name" value="NUCLEASE HARBI1-LIKE PROTEIN"/>
    <property type="match status" value="1"/>
</dbReference>
<dbReference type="InterPro" id="IPR027806">
    <property type="entry name" value="HARBI1_dom"/>
</dbReference>
<evidence type="ECO:0000256" key="7">
    <source>
        <dbReference type="ARBA" id="ARBA00023242"/>
    </source>
</evidence>
<evidence type="ECO:0000313" key="10">
    <source>
        <dbReference type="Proteomes" id="UP001152888"/>
    </source>
</evidence>
<dbReference type="Gene3D" id="3.60.10.10">
    <property type="entry name" value="Endonuclease/exonuclease/phosphatase"/>
    <property type="match status" value="1"/>
</dbReference>
<sequence>MYRPPNVKALASDYINIFKQIKYECIIGGDLNAHHGMWGSPVSSTEETYITVAENPPIMKQLLHDLLQKFVTPCRIYTDGSKSEQGVGCAVFIEDEKVSLKYKLDPICSIFTAELAAIDLALEWVVCNRPSYQKFIIMSDSQSAIRALQNAPFHIYHNKTIVSILEKESQLRQLRKSVAFIWIKGHARIEGNEMADRLAKVAASSGEEKQYVTKTDIASSRKLNMKKSWQMEWTNFCTNNNNQYCKIYPNLPDSPIEFRSHVNRRVHSMYFRCLVGHATVKAYLHRFGLEESDTCSCDGNRDDINHWLFQCKFNSTASVYMMSELATLGVPFPQSQTSLLYLASGATFTDMHYYYRIGISTISKTVRLVCNSLWNLLKDEFLPQPTEETWQRIADNFKKSAQFPNCLGAIDGKHIRVNRFPHSGSMNLNYKGYFSIILMAVVDSDYKFKYVDIGAYGKDCDSSVFQQTVFFKLMMENKLHIPPPCPLEATGKDTFPYVFVGDEAFGLSENLMRPYAGHNLTEKKRIFNYRLTRARRYVECAFGILSNKWRILHRALNVSKQLSKDIVKARVVLHNVVRIRDADNLEMYVSQQKLPNVQIAPCTRPTKNANYLRDCLADYFVTTEGMLPWQMDKI</sequence>
<evidence type="ECO:0000259" key="8">
    <source>
        <dbReference type="PROSITE" id="PS50879"/>
    </source>
</evidence>
<proteinExistence type="inferred from homology"/>
<name>A0A9P0KZ51_ACAOB</name>
<evidence type="ECO:0000256" key="5">
    <source>
        <dbReference type="ARBA" id="ARBA00022723"/>
    </source>
</evidence>
<comment type="subcellular location">
    <subcellularLocation>
        <location evidence="2">Nucleus</location>
    </subcellularLocation>
</comment>
<dbReference type="GO" id="GO:0005634">
    <property type="term" value="C:nucleus"/>
    <property type="evidence" value="ECO:0007669"/>
    <property type="project" value="UniProtKB-SubCell"/>
</dbReference>
<gene>
    <name evidence="9" type="ORF">ACAOBT_LOCUS16647</name>
</gene>
<dbReference type="Proteomes" id="UP001152888">
    <property type="component" value="Unassembled WGS sequence"/>
</dbReference>
<dbReference type="SUPFAM" id="SSF56219">
    <property type="entry name" value="DNase I-like"/>
    <property type="match status" value="1"/>
</dbReference>
<comment type="caution">
    <text evidence="9">The sequence shown here is derived from an EMBL/GenBank/DDBJ whole genome shotgun (WGS) entry which is preliminary data.</text>
</comment>
<dbReference type="GO" id="GO:0046872">
    <property type="term" value="F:metal ion binding"/>
    <property type="evidence" value="ECO:0007669"/>
    <property type="project" value="UniProtKB-KW"/>
</dbReference>
<dbReference type="InterPro" id="IPR036397">
    <property type="entry name" value="RNaseH_sf"/>
</dbReference>
<evidence type="ECO:0000256" key="4">
    <source>
        <dbReference type="ARBA" id="ARBA00022722"/>
    </source>
</evidence>
<dbReference type="InterPro" id="IPR045249">
    <property type="entry name" value="HARBI1-like"/>
</dbReference>
<feature type="domain" description="RNase H type-1" evidence="8">
    <location>
        <begin position="70"/>
        <end position="204"/>
    </location>
</feature>
<evidence type="ECO:0000256" key="3">
    <source>
        <dbReference type="ARBA" id="ARBA00006958"/>
    </source>
</evidence>
<dbReference type="InterPro" id="IPR036691">
    <property type="entry name" value="Endo/exonu/phosph_ase_sf"/>
</dbReference>
<comment type="similarity">
    <text evidence="3">Belongs to the HARBI1 family.</text>
</comment>
<dbReference type="InterPro" id="IPR002156">
    <property type="entry name" value="RNaseH_domain"/>
</dbReference>
<evidence type="ECO:0000256" key="1">
    <source>
        <dbReference type="ARBA" id="ARBA00001968"/>
    </source>
</evidence>
<dbReference type="Pfam" id="PF13359">
    <property type="entry name" value="DDE_Tnp_4"/>
    <property type="match status" value="1"/>
</dbReference>
<dbReference type="GO" id="GO:0003676">
    <property type="term" value="F:nucleic acid binding"/>
    <property type="evidence" value="ECO:0007669"/>
    <property type="project" value="InterPro"/>
</dbReference>
<dbReference type="EMBL" id="CAKOFQ010006978">
    <property type="protein sequence ID" value="CAH1985387.1"/>
    <property type="molecule type" value="Genomic_DNA"/>
</dbReference>
<evidence type="ECO:0000256" key="6">
    <source>
        <dbReference type="ARBA" id="ARBA00022801"/>
    </source>
</evidence>
<evidence type="ECO:0000313" key="9">
    <source>
        <dbReference type="EMBL" id="CAH1985387.1"/>
    </source>
</evidence>
<evidence type="ECO:0000256" key="2">
    <source>
        <dbReference type="ARBA" id="ARBA00004123"/>
    </source>
</evidence>
<keyword evidence="4" id="KW-0540">Nuclease</keyword>
<keyword evidence="10" id="KW-1185">Reference proteome</keyword>
<dbReference type="Pfam" id="PF00075">
    <property type="entry name" value="RNase_H"/>
    <property type="match status" value="1"/>
</dbReference>
<dbReference type="AlphaFoldDB" id="A0A9P0KZ51"/>
<keyword evidence="5" id="KW-0479">Metal-binding</keyword>
<dbReference type="GO" id="GO:0004523">
    <property type="term" value="F:RNA-DNA hybrid ribonuclease activity"/>
    <property type="evidence" value="ECO:0007669"/>
    <property type="project" value="InterPro"/>
</dbReference>
<dbReference type="SUPFAM" id="SSF53098">
    <property type="entry name" value="Ribonuclease H-like"/>
    <property type="match status" value="1"/>
</dbReference>
<organism evidence="9 10">
    <name type="scientific">Acanthoscelides obtectus</name>
    <name type="common">Bean weevil</name>
    <name type="synonym">Bruchus obtectus</name>
    <dbReference type="NCBI Taxonomy" id="200917"/>
    <lineage>
        <taxon>Eukaryota</taxon>
        <taxon>Metazoa</taxon>
        <taxon>Ecdysozoa</taxon>
        <taxon>Arthropoda</taxon>
        <taxon>Hexapoda</taxon>
        <taxon>Insecta</taxon>
        <taxon>Pterygota</taxon>
        <taxon>Neoptera</taxon>
        <taxon>Endopterygota</taxon>
        <taxon>Coleoptera</taxon>
        <taxon>Polyphaga</taxon>
        <taxon>Cucujiformia</taxon>
        <taxon>Chrysomeloidea</taxon>
        <taxon>Chrysomelidae</taxon>
        <taxon>Bruchinae</taxon>
        <taxon>Bruchini</taxon>
        <taxon>Acanthoscelides</taxon>
    </lineage>
</organism>
<accession>A0A9P0KZ51</accession>
<dbReference type="PANTHER" id="PTHR22930">
    <property type="match status" value="1"/>
</dbReference>
<dbReference type="InterPro" id="IPR012337">
    <property type="entry name" value="RNaseH-like_sf"/>
</dbReference>
<keyword evidence="7" id="KW-0539">Nucleus</keyword>
<dbReference type="PROSITE" id="PS50879">
    <property type="entry name" value="RNASE_H_1"/>
    <property type="match status" value="1"/>
</dbReference>
<protein>
    <recommendedName>
        <fullName evidence="8">RNase H type-1 domain-containing protein</fullName>
    </recommendedName>
</protein>
<keyword evidence="6" id="KW-0378">Hydrolase</keyword>